<dbReference type="InterPro" id="IPR014710">
    <property type="entry name" value="RmlC-like_jellyroll"/>
</dbReference>
<keyword evidence="1" id="KW-0238">DNA-binding</keyword>
<organism evidence="3 4">
    <name type="scientific">Candidatus Gottesmanbacteria bacterium RIFCSPHIGHO2_01_FULL_46_14</name>
    <dbReference type="NCBI Taxonomy" id="1798380"/>
    <lineage>
        <taxon>Bacteria</taxon>
        <taxon>Candidatus Gottesmaniibacteriota</taxon>
    </lineage>
</organism>
<comment type="caution">
    <text evidence="3">The sequence shown here is derived from an EMBL/GenBank/DDBJ whole genome shotgun (WGS) entry which is preliminary data.</text>
</comment>
<dbReference type="Proteomes" id="UP000177416">
    <property type="component" value="Unassembled WGS sequence"/>
</dbReference>
<dbReference type="AlphaFoldDB" id="A0A1F5ZJ62"/>
<reference evidence="3 4" key="1">
    <citation type="journal article" date="2016" name="Nat. Commun.">
        <title>Thousands of microbial genomes shed light on interconnected biogeochemical processes in an aquifer system.</title>
        <authorList>
            <person name="Anantharaman K."/>
            <person name="Brown C.T."/>
            <person name="Hug L.A."/>
            <person name="Sharon I."/>
            <person name="Castelle C.J."/>
            <person name="Probst A.J."/>
            <person name="Thomas B.C."/>
            <person name="Singh A."/>
            <person name="Wilkins M.J."/>
            <person name="Karaoz U."/>
            <person name="Brodie E.L."/>
            <person name="Williams K.H."/>
            <person name="Hubbard S.S."/>
            <person name="Banfield J.F."/>
        </authorList>
    </citation>
    <scope>NUCLEOTIDE SEQUENCE [LARGE SCALE GENOMIC DNA]</scope>
</reference>
<proteinExistence type="predicted"/>
<accession>A0A1F5ZJ62</accession>
<dbReference type="InterPro" id="IPR003313">
    <property type="entry name" value="AraC-bd"/>
</dbReference>
<dbReference type="GO" id="GO:0006355">
    <property type="term" value="P:regulation of DNA-templated transcription"/>
    <property type="evidence" value="ECO:0007669"/>
    <property type="project" value="InterPro"/>
</dbReference>
<dbReference type="InterPro" id="IPR011051">
    <property type="entry name" value="RmlC_Cupin_sf"/>
</dbReference>
<evidence type="ECO:0000313" key="3">
    <source>
        <dbReference type="EMBL" id="OGG12510.1"/>
    </source>
</evidence>
<evidence type="ECO:0000259" key="2">
    <source>
        <dbReference type="Pfam" id="PF02311"/>
    </source>
</evidence>
<sequence>MNTGNIIEEIKKKYPGKTIILDPEEDPTEIICEIDPTADHAERSIALAVVGKSKSHVHKKSTEVYEAIKGQLIVYTNGKKFMLQEGEKMTIKPGEVHYAEGNEAWFLTYSEPGWRLDDHIVNFKAKP</sequence>
<dbReference type="GO" id="GO:0003677">
    <property type="term" value="F:DNA binding"/>
    <property type="evidence" value="ECO:0007669"/>
    <property type="project" value="UniProtKB-KW"/>
</dbReference>
<evidence type="ECO:0000313" key="4">
    <source>
        <dbReference type="Proteomes" id="UP000177416"/>
    </source>
</evidence>
<feature type="domain" description="AraC-type arabinose-binding/dimerisation" evidence="2">
    <location>
        <begin position="56"/>
        <end position="108"/>
    </location>
</feature>
<protein>
    <recommendedName>
        <fullName evidence="2">AraC-type arabinose-binding/dimerisation domain-containing protein</fullName>
    </recommendedName>
</protein>
<name>A0A1F5ZJ62_9BACT</name>
<dbReference type="Pfam" id="PF02311">
    <property type="entry name" value="AraC_binding"/>
    <property type="match status" value="1"/>
</dbReference>
<gene>
    <name evidence="3" type="ORF">A2875_04525</name>
</gene>
<evidence type="ECO:0000256" key="1">
    <source>
        <dbReference type="ARBA" id="ARBA00023125"/>
    </source>
</evidence>
<dbReference type="Gene3D" id="2.60.120.10">
    <property type="entry name" value="Jelly Rolls"/>
    <property type="match status" value="1"/>
</dbReference>
<dbReference type="EMBL" id="MFJJ01000059">
    <property type="protein sequence ID" value="OGG12510.1"/>
    <property type="molecule type" value="Genomic_DNA"/>
</dbReference>
<dbReference type="SUPFAM" id="SSF51182">
    <property type="entry name" value="RmlC-like cupins"/>
    <property type="match status" value="1"/>
</dbReference>